<organism evidence="2 3">
    <name type="scientific">Gloeothece verrucosa (strain PCC 7822)</name>
    <name type="common">Cyanothece sp. (strain PCC 7822)</name>
    <dbReference type="NCBI Taxonomy" id="497965"/>
    <lineage>
        <taxon>Bacteria</taxon>
        <taxon>Bacillati</taxon>
        <taxon>Cyanobacteriota</taxon>
        <taxon>Cyanophyceae</taxon>
        <taxon>Oscillatoriophycideae</taxon>
        <taxon>Chroococcales</taxon>
        <taxon>Aphanothecaceae</taxon>
        <taxon>Gloeothece</taxon>
        <taxon>Gloeothece verrucosa</taxon>
    </lineage>
</organism>
<name>E0UJ74_GLOV7</name>
<dbReference type="eggNOG" id="COG3179">
    <property type="taxonomic scope" value="Bacteria"/>
</dbReference>
<dbReference type="CAZy" id="GH19">
    <property type="family name" value="Glycoside Hydrolase Family 19"/>
</dbReference>
<dbReference type="Proteomes" id="UP000008206">
    <property type="component" value="Chromosome"/>
</dbReference>
<gene>
    <name evidence="2" type="ordered locus">Cyan7822_3845</name>
</gene>
<dbReference type="InterPro" id="IPR023346">
    <property type="entry name" value="Lysozyme-like_dom_sf"/>
</dbReference>
<dbReference type="AlphaFoldDB" id="E0UJ74"/>
<reference evidence="3" key="1">
    <citation type="journal article" date="2011" name="MBio">
        <title>Novel metabolic attributes of the genus Cyanothece, comprising a group of unicellular nitrogen-fixing Cyanobacteria.</title>
        <authorList>
            <person name="Bandyopadhyay A."/>
            <person name="Elvitigala T."/>
            <person name="Welsh E."/>
            <person name="Stockel J."/>
            <person name="Liberton M."/>
            <person name="Min H."/>
            <person name="Sherman L.A."/>
            <person name="Pakrasi H.B."/>
        </authorList>
    </citation>
    <scope>NUCLEOTIDE SEQUENCE [LARGE SCALE GENOMIC DNA]</scope>
    <source>
        <strain evidence="3">PCC 7822</strain>
    </source>
</reference>
<keyword evidence="1" id="KW-0732">Signal</keyword>
<evidence type="ECO:0000313" key="3">
    <source>
        <dbReference type="Proteomes" id="UP000008206"/>
    </source>
</evidence>
<dbReference type="EMBL" id="CP002198">
    <property type="protein sequence ID" value="ADN15777.1"/>
    <property type="molecule type" value="Genomic_DNA"/>
</dbReference>
<dbReference type="SUPFAM" id="SSF53955">
    <property type="entry name" value="Lysozyme-like"/>
    <property type="match status" value="1"/>
</dbReference>
<evidence type="ECO:0000256" key="1">
    <source>
        <dbReference type="SAM" id="SignalP"/>
    </source>
</evidence>
<feature type="signal peptide" evidence="1">
    <location>
        <begin position="1"/>
        <end position="22"/>
    </location>
</feature>
<keyword evidence="3" id="KW-1185">Reference proteome</keyword>
<sequence length="256" mass="29247">MLLLVFVAALIFPLLFSLKSQAAEPRQLIALTQTIAYKPVGSGTLTLERGQKLGVAQVNPSGNWWIVDLASRAGRWKVKKEDVDFFYGNYPLDLPNWQGGDWVATIKAIISECKHFEISRNQCAYVIATAEAESNFAPVQEAWWLGEVWRKTNLRYWPWYGRGYVQLTWRFNYLKYERILGIKLTQNPDLASRPDIALYILLHGMTNGSFTGASLRNYINGSKTDYVNARRIINGMDRAGQIAGRARFWLSRLTVY</sequence>
<dbReference type="Gene3D" id="1.10.530.10">
    <property type="match status" value="1"/>
</dbReference>
<dbReference type="HOGENOM" id="CLU_1056553_0_0_3"/>
<dbReference type="STRING" id="497965.Cyan7822_3845"/>
<evidence type="ECO:0000313" key="2">
    <source>
        <dbReference type="EMBL" id="ADN15777.1"/>
    </source>
</evidence>
<protein>
    <recommendedName>
        <fullName evidence="4">Carboxypeptidase</fullName>
    </recommendedName>
</protein>
<proteinExistence type="predicted"/>
<feature type="chain" id="PRO_5003141328" description="Carboxypeptidase" evidence="1">
    <location>
        <begin position="23"/>
        <end position="256"/>
    </location>
</feature>
<evidence type="ECO:0008006" key="4">
    <source>
        <dbReference type="Google" id="ProtNLM"/>
    </source>
</evidence>
<accession>E0UJ74</accession>
<dbReference type="KEGG" id="cyj:Cyan7822_3845"/>